<proteinExistence type="predicted"/>
<evidence type="ECO:0000313" key="1">
    <source>
        <dbReference type="EMBL" id="KAJ8626668.1"/>
    </source>
</evidence>
<organism evidence="1 2">
    <name type="scientific">Persea americana</name>
    <name type="common">Avocado</name>
    <dbReference type="NCBI Taxonomy" id="3435"/>
    <lineage>
        <taxon>Eukaryota</taxon>
        <taxon>Viridiplantae</taxon>
        <taxon>Streptophyta</taxon>
        <taxon>Embryophyta</taxon>
        <taxon>Tracheophyta</taxon>
        <taxon>Spermatophyta</taxon>
        <taxon>Magnoliopsida</taxon>
        <taxon>Magnoliidae</taxon>
        <taxon>Laurales</taxon>
        <taxon>Lauraceae</taxon>
        <taxon>Persea</taxon>
    </lineage>
</organism>
<comment type="caution">
    <text evidence="1">The sequence shown here is derived from an EMBL/GenBank/DDBJ whole genome shotgun (WGS) entry which is preliminary data.</text>
</comment>
<name>A0ACC2L0W9_PERAE</name>
<dbReference type="Proteomes" id="UP001234297">
    <property type="component" value="Chromosome 6"/>
</dbReference>
<dbReference type="EMBL" id="CM056814">
    <property type="protein sequence ID" value="KAJ8626668.1"/>
    <property type="molecule type" value="Genomic_DNA"/>
</dbReference>
<gene>
    <name evidence="1" type="ORF">MRB53_019975</name>
</gene>
<protein>
    <submittedName>
        <fullName evidence="1">Uncharacterized protein</fullName>
    </submittedName>
</protein>
<evidence type="ECO:0000313" key="2">
    <source>
        <dbReference type="Proteomes" id="UP001234297"/>
    </source>
</evidence>
<accession>A0ACC2L0W9</accession>
<sequence>MRRKEKEQERESASTTAGGGWIFDPPTALTNMDLQPALHAHVTSANISTRWTNSPSTTDYVAYTDGSRIRSILFGGTIGPRFACGFFCNGTCDSFIFSIFIATNKSYPEVVWSANPNNPVGENATLHLTQEGDLVLHNVDGSVAWSTNTSGKSVIGMTILPTGNLVLLRKNNSIVWQSFDHPTDTLLLGQKLMAGQRLTASVSDSNWTQGLFYLTVTAEGLFAFAGSNPPQAYREYKYTGTKKNREPSYVIFKNGSLALYIFSAEPSEPYYKFDVPLAPSLQYMRLEPDGHLRVYEWRGQWKVAADLLTFADECDYPTVCGNYGICSNGQCSCPRENDANVSYFQPVNARQPNLGCYETTPLSCQFTQTHVLLHLQDIYYFNYKDGSSSVLRGIDVESCKQACLKNCSCKAALFGYDGVVSDGSCFLHSQLFSLMNNPTEKKSFASSSVLIKVQIPSSSNPTAPTRNEVKLPPSKDDRLHCIVDKSSEDIQLHLEEAVKMIKLGVWCLESDFTRRPSMSTVVKVLEGVVDLEPILDYSFLTSSPTIANTGANLGISTPVASILSGPR</sequence>
<reference evidence="1 2" key="1">
    <citation type="journal article" date="2022" name="Hortic Res">
        <title>A haplotype resolved chromosomal level avocado genome allows analysis of novel avocado genes.</title>
        <authorList>
            <person name="Nath O."/>
            <person name="Fletcher S.J."/>
            <person name="Hayward A."/>
            <person name="Shaw L.M."/>
            <person name="Masouleh A.K."/>
            <person name="Furtado A."/>
            <person name="Henry R.J."/>
            <person name="Mitter N."/>
        </authorList>
    </citation>
    <scope>NUCLEOTIDE SEQUENCE [LARGE SCALE GENOMIC DNA]</scope>
    <source>
        <strain evidence="2">cv. Hass</strain>
    </source>
</reference>
<keyword evidence="2" id="KW-1185">Reference proteome</keyword>